<keyword evidence="1" id="KW-0175">Coiled coil</keyword>
<name>A0A9D1CQ91_9FIRM</name>
<evidence type="ECO:0000256" key="2">
    <source>
        <dbReference type="SAM" id="MobiDB-lite"/>
    </source>
</evidence>
<reference evidence="3" key="1">
    <citation type="submission" date="2020-10" db="EMBL/GenBank/DDBJ databases">
        <authorList>
            <person name="Gilroy R."/>
        </authorList>
    </citation>
    <scope>NUCLEOTIDE SEQUENCE</scope>
    <source>
        <strain evidence="3">ChiSxjej2B14-6234</strain>
    </source>
</reference>
<evidence type="ECO:0000313" key="4">
    <source>
        <dbReference type="Proteomes" id="UP000886887"/>
    </source>
</evidence>
<organism evidence="3 4">
    <name type="scientific">Candidatus Onthenecus intestinigallinarum</name>
    <dbReference type="NCBI Taxonomy" id="2840875"/>
    <lineage>
        <taxon>Bacteria</taxon>
        <taxon>Bacillati</taxon>
        <taxon>Bacillota</taxon>
        <taxon>Clostridia</taxon>
        <taxon>Eubacteriales</taxon>
        <taxon>Candidatus Onthenecus</taxon>
    </lineage>
</organism>
<proteinExistence type="predicted"/>
<evidence type="ECO:0000256" key="1">
    <source>
        <dbReference type="SAM" id="Coils"/>
    </source>
</evidence>
<dbReference type="EMBL" id="DVFJ01000009">
    <property type="protein sequence ID" value="HIQ71197.1"/>
    <property type="molecule type" value="Genomic_DNA"/>
</dbReference>
<sequence length="220" mass="25260">MDAELKIYDAIGELEQEIAASKKGLLSNLFLVDKEYILELCAKIRADVPEDIKNCQNLLREEQRIVTEANRKANNIVTEAENKAHTRLADAEESARQKSEKADRYDERVRAEADEYAQQTRANAEAYAAQVRANSEQEASSRIAEAEQHARELVEQTEIMRQANQRARETVERADAQARDMFLNTLDEAEKMLKDLDECFARHSSDLYNYRVKLSQYRGS</sequence>
<protein>
    <submittedName>
        <fullName evidence="3">Uncharacterized protein</fullName>
    </submittedName>
</protein>
<accession>A0A9D1CQ91</accession>
<feature type="coiled-coil region" evidence="1">
    <location>
        <begin position="136"/>
        <end position="166"/>
    </location>
</feature>
<feature type="region of interest" description="Disordered" evidence="2">
    <location>
        <begin position="84"/>
        <end position="108"/>
    </location>
</feature>
<dbReference type="AlphaFoldDB" id="A0A9D1CQ91"/>
<gene>
    <name evidence="3" type="ORF">IAB73_03180</name>
</gene>
<reference evidence="3" key="2">
    <citation type="journal article" date="2021" name="PeerJ">
        <title>Extensive microbial diversity within the chicken gut microbiome revealed by metagenomics and culture.</title>
        <authorList>
            <person name="Gilroy R."/>
            <person name="Ravi A."/>
            <person name="Getino M."/>
            <person name="Pursley I."/>
            <person name="Horton D.L."/>
            <person name="Alikhan N.F."/>
            <person name="Baker D."/>
            <person name="Gharbi K."/>
            <person name="Hall N."/>
            <person name="Watson M."/>
            <person name="Adriaenssens E.M."/>
            <person name="Foster-Nyarko E."/>
            <person name="Jarju S."/>
            <person name="Secka A."/>
            <person name="Antonio M."/>
            <person name="Oren A."/>
            <person name="Chaudhuri R.R."/>
            <person name="La Ragione R."/>
            <person name="Hildebrand F."/>
            <person name="Pallen M.J."/>
        </authorList>
    </citation>
    <scope>NUCLEOTIDE SEQUENCE</scope>
    <source>
        <strain evidence="3">ChiSxjej2B14-6234</strain>
    </source>
</reference>
<comment type="caution">
    <text evidence="3">The sequence shown here is derived from an EMBL/GenBank/DDBJ whole genome shotgun (WGS) entry which is preliminary data.</text>
</comment>
<dbReference type="Proteomes" id="UP000886887">
    <property type="component" value="Unassembled WGS sequence"/>
</dbReference>
<evidence type="ECO:0000313" key="3">
    <source>
        <dbReference type="EMBL" id="HIQ71197.1"/>
    </source>
</evidence>